<feature type="transmembrane region" description="Helical" evidence="1">
    <location>
        <begin position="72"/>
        <end position="92"/>
    </location>
</feature>
<protein>
    <submittedName>
        <fullName evidence="2">Uncharacterized protein</fullName>
    </submittedName>
</protein>
<feature type="transmembrane region" description="Helical" evidence="1">
    <location>
        <begin position="566"/>
        <end position="591"/>
    </location>
</feature>
<evidence type="ECO:0000256" key="1">
    <source>
        <dbReference type="SAM" id="Phobius"/>
    </source>
</evidence>
<accession>A0A6A6VL25</accession>
<evidence type="ECO:0000313" key="3">
    <source>
        <dbReference type="Proteomes" id="UP000799440"/>
    </source>
</evidence>
<organism evidence="2 3">
    <name type="scientific">Sporormia fimetaria CBS 119925</name>
    <dbReference type="NCBI Taxonomy" id="1340428"/>
    <lineage>
        <taxon>Eukaryota</taxon>
        <taxon>Fungi</taxon>
        <taxon>Dikarya</taxon>
        <taxon>Ascomycota</taxon>
        <taxon>Pezizomycotina</taxon>
        <taxon>Dothideomycetes</taxon>
        <taxon>Pleosporomycetidae</taxon>
        <taxon>Pleosporales</taxon>
        <taxon>Sporormiaceae</taxon>
        <taxon>Sporormia</taxon>
    </lineage>
</organism>
<feature type="transmembrane region" description="Helical" evidence="1">
    <location>
        <begin position="112"/>
        <end position="141"/>
    </location>
</feature>
<keyword evidence="1" id="KW-0472">Membrane</keyword>
<dbReference type="PANTHER" id="PTHR35041:SF6">
    <property type="entry name" value="FORMYLMETHIONINE DEFORMYLASE-LIKE PROTEIN-RELATED"/>
    <property type="match status" value="1"/>
</dbReference>
<keyword evidence="1" id="KW-0812">Transmembrane</keyword>
<gene>
    <name evidence="2" type="ORF">M011DRAFT_465029</name>
</gene>
<keyword evidence="3" id="KW-1185">Reference proteome</keyword>
<proteinExistence type="predicted"/>
<evidence type="ECO:0000313" key="2">
    <source>
        <dbReference type="EMBL" id="KAF2750250.1"/>
    </source>
</evidence>
<sequence>MVSVTHPKDITYAESYPAARQADPASAQDTSLLADSGEDEGFKHGSSEGKPSRRKLTAKLPYLTGYGWKTPAWIVGTYLLAIVFAAGHYSFFQALNREPVSRPLGLPLQQTHITFISLLFLTAFRATIVAVLSACFTQYMWYLLRVKPLRVDLLDDLFQARTNPFSLINHKFLLYAPLLFFIAAVSWVIPVATLYPPSSLTVENVQRNFTKYHDMSVMNLTVIGGTTSSNKQTLDEIIPISKTLADFDSEGYVGPKQELARLSTQVKTIGDIVPLSRPNGDNSSYSLTFHGPRLVCDHVTTNITIPAIPLNETYRGITNLTLIESGSWFQRDDTSTLVPEGMNSTFNKPVGFFIGNDQKFVVMEQASWLCRLHDTTYSATVSHSGGRQHVTYTTGHTAPFRFDIDYSGWNGTADSYIYAANSFALFDSMVRNLIITHDEFFRNISTTEDYENAPKIGAYTLPDGTQAELARMPASGGIPKFRGSSYACSFGNSVLNTEHYPFEGAMTTAFKFAQQQASILNITKPQGGVNISEDSLNELLFNITISALTLNTWSDKVEVTHTEYVLVYQFIAGLHFIIPYALCLALALVFVAMSLTVLHLNGVPASDGFLQVFMTTRGNTSMSRAVGKGCIGGRHNAPEELLSMKVRFGELDESASSQRELSKTELIRRVGFGSVEETVPLKRGVAYQ</sequence>
<dbReference type="AlphaFoldDB" id="A0A6A6VL25"/>
<keyword evidence="1" id="KW-1133">Transmembrane helix</keyword>
<dbReference type="EMBL" id="MU006564">
    <property type="protein sequence ID" value="KAF2750250.1"/>
    <property type="molecule type" value="Genomic_DNA"/>
</dbReference>
<dbReference type="PANTHER" id="PTHR35041">
    <property type="entry name" value="MEDIATOR OF RNA POLYMERASE II TRANSCRIPTION SUBUNIT 1"/>
    <property type="match status" value="1"/>
</dbReference>
<dbReference type="Proteomes" id="UP000799440">
    <property type="component" value="Unassembled WGS sequence"/>
</dbReference>
<reference evidence="2" key="1">
    <citation type="journal article" date="2020" name="Stud. Mycol.">
        <title>101 Dothideomycetes genomes: a test case for predicting lifestyles and emergence of pathogens.</title>
        <authorList>
            <person name="Haridas S."/>
            <person name="Albert R."/>
            <person name="Binder M."/>
            <person name="Bloem J."/>
            <person name="Labutti K."/>
            <person name="Salamov A."/>
            <person name="Andreopoulos B."/>
            <person name="Baker S."/>
            <person name="Barry K."/>
            <person name="Bills G."/>
            <person name="Bluhm B."/>
            <person name="Cannon C."/>
            <person name="Castanera R."/>
            <person name="Culley D."/>
            <person name="Daum C."/>
            <person name="Ezra D."/>
            <person name="Gonzalez J."/>
            <person name="Henrissat B."/>
            <person name="Kuo A."/>
            <person name="Liang C."/>
            <person name="Lipzen A."/>
            <person name="Lutzoni F."/>
            <person name="Magnuson J."/>
            <person name="Mondo S."/>
            <person name="Nolan M."/>
            <person name="Ohm R."/>
            <person name="Pangilinan J."/>
            <person name="Park H.-J."/>
            <person name="Ramirez L."/>
            <person name="Alfaro M."/>
            <person name="Sun H."/>
            <person name="Tritt A."/>
            <person name="Yoshinaga Y."/>
            <person name="Zwiers L.-H."/>
            <person name="Turgeon B."/>
            <person name="Goodwin S."/>
            <person name="Spatafora J."/>
            <person name="Crous P."/>
            <person name="Grigoriev I."/>
        </authorList>
    </citation>
    <scope>NUCLEOTIDE SEQUENCE</scope>
    <source>
        <strain evidence="2">CBS 119925</strain>
    </source>
</reference>
<name>A0A6A6VL25_9PLEO</name>
<feature type="transmembrane region" description="Helical" evidence="1">
    <location>
        <begin position="172"/>
        <end position="195"/>
    </location>
</feature>
<dbReference type="OrthoDB" id="5322539at2759"/>